<keyword evidence="1" id="KW-0677">Repeat</keyword>
<accession>A0AAV5DUI5</accession>
<dbReference type="EMBL" id="BQKI01000071">
    <property type="protein sequence ID" value="GJN14117.1"/>
    <property type="molecule type" value="Genomic_DNA"/>
</dbReference>
<sequence>MGRTEKKQPNRRSSAREATTVCPPSLPPHAIQSKEALFATPGRHRRFSSSPASTTSPLLLRTHHHPNLQILPASLPCPPPPPNPSPTHTHPTHGALLPRRRDRGRRGSRCLSAGHPYLLLLFIPPRPSSSASPRPPALPSPRPPRRGPARAPLPAPEGLLAAAIEHLEREPASAADGAAPLAALSPRELQLVLVYFAQEGRDAYCALEVFDWLRRANRVDGETMELMAAIACGWIERLVGAGGDVADVAALLGEMDCVGLRPGFSLVEKAVALYWDRGERDQAVEFVRDVLRRGGLGVGAGGEFASDGERGGPVGYLAWKMMMDGDYRGAVKLVIEFKENGLKLEVYSYLIGLTALVKEQKEFSKALRKLNSSVKDGSISKLDAESMHSIEKYQSELLSDGVLLSNWAVQEGSSDVLGLVHERLLSLYTCAGCGLEAEHQLWEMKLLGREPDTQLYDVVLAICASQGEAAAVRRLLAGVESTSAQRRKTTMSWLLRGYVKGGFYLDASETLMQMLDMGIFPDYLDRAAVLTSLRRNIQESGSLESYMKLCKRLSEADLIGPCIVYLYVRKFKLWMMHML</sequence>
<comment type="caution">
    <text evidence="5">The sequence shown here is derived from an EMBL/GenBank/DDBJ whole genome shotgun (WGS) entry which is preliminary data.</text>
</comment>
<proteinExistence type="predicted"/>
<dbReference type="PANTHER" id="PTHR47880">
    <property type="entry name" value="OS05G0353300 PROTEIN"/>
    <property type="match status" value="1"/>
</dbReference>
<reference evidence="5" key="1">
    <citation type="journal article" date="2018" name="DNA Res.">
        <title>Multiple hybrid de novo genome assembly of finger millet, an orphan allotetraploid crop.</title>
        <authorList>
            <person name="Hatakeyama M."/>
            <person name="Aluri S."/>
            <person name="Balachadran M.T."/>
            <person name="Sivarajan S.R."/>
            <person name="Patrignani A."/>
            <person name="Gruter S."/>
            <person name="Poveda L."/>
            <person name="Shimizu-Inatsugi R."/>
            <person name="Baeten J."/>
            <person name="Francoijs K.J."/>
            <person name="Nataraja K.N."/>
            <person name="Reddy Y.A.N."/>
            <person name="Phadnis S."/>
            <person name="Ravikumar R.L."/>
            <person name="Schlapbach R."/>
            <person name="Sreeman S.M."/>
            <person name="Shimizu K.K."/>
        </authorList>
    </citation>
    <scope>NUCLEOTIDE SEQUENCE</scope>
</reference>
<name>A0AAV5DUI5_ELECO</name>
<evidence type="ECO:0000313" key="5">
    <source>
        <dbReference type="EMBL" id="GJN14117.1"/>
    </source>
</evidence>
<evidence type="ECO:0000256" key="2">
    <source>
        <dbReference type="ARBA" id="ARBA00022946"/>
    </source>
</evidence>
<feature type="compositionally biased region" description="Pro residues" evidence="4">
    <location>
        <begin position="75"/>
        <end position="85"/>
    </location>
</feature>
<dbReference type="PROSITE" id="PS51375">
    <property type="entry name" value="PPR"/>
    <property type="match status" value="1"/>
</dbReference>
<evidence type="ECO:0000256" key="4">
    <source>
        <dbReference type="SAM" id="MobiDB-lite"/>
    </source>
</evidence>
<feature type="repeat" description="PPR" evidence="3">
    <location>
        <begin position="487"/>
        <end position="521"/>
    </location>
</feature>
<dbReference type="Gene3D" id="1.25.40.10">
    <property type="entry name" value="Tetratricopeptide repeat domain"/>
    <property type="match status" value="1"/>
</dbReference>
<keyword evidence="6" id="KW-1185">Reference proteome</keyword>
<organism evidence="5 6">
    <name type="scientific">Eleusine coracana subsp. coracana</name>
    <dbReference type="NCBI Taxonomy" id="191504"/>
    <lineage>
        <taxon>Eukaryota</taxon>
        <taxon>Viridiplantae</taxon>
        <taxon>Streptophyta</taxon>
        <taxon>Embryophyta</taxon>
        <taxon>Tracheophyta</taxon>
        <taxon>Spermatophyta</taxon>
        <taxon>Magnoliopsida</taxon>
        <taxon>Liliopsida</taxon>
        <taxon>Poales</taxon>
        <taxon>Poaceae</taxon>
        <taxon>PACMAD clade</taxon>
        <taxon>Chloridoideae</taxon>
        <taxon>Cynodonteae</taxon>
        <taxon>Eleusininae</taxon>
        <taxon>Eleusine</taxon>
    </lineage>
</organism>
<dbReference type="InterPro" id="IPR011990">
    <property type="entry name" value="TPR-like_helical_dom_sf"/>
</dbReference>
<evidence type="ECO:0000256" key="1">
    <source>
        <dbReference type="ARBA" id="ARBA00022737"/>
    </source>
</evidence>
<feature type="compositionally biased region" description="Low complexity" evidence="4">
    <location>
        <begin position="48"/>
        <end position="60"/>
    </location>
</feature>
<reference evidence="5" key="2">
    <citation type="submission" date="2021-12" db="EMBL/GenBank/DDBJ databases">
        <title>Resequencing data analysis of finger millet.</title>
        <authorList>
            <person name="Hatakeyama M."/>
            <person name="Aluri S."/>
            <person name="Balachadran M.T."/>
            <person name="Sivarajan S.R."/>
            <person name="Poveda L."/>
            <person name="Shimizu-Inatsugi R."/>
            <person name="Schlapbach R."/>
            <person name="Sreeman S.M."/>
            <person name="Shimizu K.K."/>
        </authorList>
    </citation>
    <scope>NUCLEOTIDE SEQUENCE</scope>
</reference>
<protein>
    <recommendedName>
        <fullName evidence="7">Pentatricopeptide repeat-containing protein</fullName>
    </recommendedName>
</protein>
<feature type="region of interest" description="Disordered" evidence="4">
    <location>
        <begin position="128"/>
        <end position="154"/>
    </location>
</feature>
<feature type="compositionally biased region" description="Pro residues" evidence="4">
    <location>
        <begin position="133"/>
        <end position="142"/>
    </location>
</feature>
<evidence type="ECO:0000256" key="3">
    <source>
        <dbReference type="PROSITE-ProRule" id="PRU00708"/>
    </source>
</evidence>
<dbReference type="InterPro" id="IPR002885">
    <property type="entry name" value="PPR_rpt"/>
</dbReference>
<feature type="region of interest" description="Disordered" evidence="4">
    <location>
        <begin position="1"/>
        <end position="109"/>
    </location>
</feature>
<feature type="compositionally biased region" description="Basic residues" evidence="4">
    <location>
        <begin position="98"/>
        <end position="108"/>
    </location>
</feature>
<gene>
    <name evidence="5" type="primary">gb00900</name>
    <name evidence="5" type="ORF">PR202_gb00900</name>
</gene>
<keyword evidence="2" id="KW-0809">Transit peptide</keyword>
<dbReference type="PANTHER" id="PTHR47880:SF1">
    <property type="entry name" value="OS05G0353300 PROTEIN"/>
    <property type="match status" value="1"/>
</dbReference>
<evidence type="ECO:0000313" key="6">
    <source>
        <dbReference type="Proteomes" id="UP001054889"/>
    </source>
</evidence>
<evidence type="ECO:0008006" key="7">
    <source>
        <dbReference type="Google" id="ProtNLM"/>
    </source>
</evidence>
<dbReference type="AlphaFoldDB" id="A0AAV5DUI5"/>
<dbReference type="Proteomes" id="UP001054889">
    <property type="component" value="Unassembled WGS sequence"/>
</dbReference>